<dbReference type="EC" id="1.1.1.22" evidence="3 7"/>
<reference evidence="9 10" key="1">
    <citation type="submission" date="2015-05" db="EMBL/GenBank/DDBJ databases">
        <title>Genome sequence of Mycobacterium heraklionense Davo strain.</title>
        <authorList>
            <person name="Greninger A.L."/>
            <person name="Cunningham G."/>
            <person name="Miller S."/>
        </authorList>
    </citation>
    <scope>NUCLEOTIDE SEQUENCE [LARGE SCALE GENOMIC DNA]</scope>
    <source>
        <strain evidence="9 10">Davo</strain>
    </source>
</reference>
<dbReference type="NCBIfam" id="TIGR03026">
    <property type="entry name" value="NDP-sugDHase"/>
    <property type="match status" value="1"/>
</dbReference>
<keyword evidence="10" id="KW-1185">Reference proteome</keyword>
<evidence type="ECO:0000313" key="9">
    <source>
        <dbReference type="EMBL" id="KLO29680.1"/>
    </source>
</evidence>
<gene>
    <name evidence="9" type="ORF">ABW16_08645</name>
</gene>
<dbReference type="InterPro" id="IPR036220">
    <property type="entry name" value="UDP-Glc/GDP-Man_DH_C_sf"/>
</dbReference>
<dbReference type="Proteomes" id="UP000036464">
    <property type="component" value="Unassembled WGS sequence"/>
</dbReference>
<comment type="pathway">
    <text evidence="1">Nucleotide-sugar biosynthesis; UDP-alpha-D-glucuronate biosynthesis; UDP-alpha-D-glucuronate from UDP-alpha-D-glucose: step 1/1.</text>
</comment>
<dbReference type="SUPFAM" id="SSF51735">
    <property type="entry name" value="NAD(P)-binding Rossmann-fold domains"/>
    <property type="match status" value="1"/>
</dbReference>
<comment type="caution">
    <text evidence="9">The sequence shown here is derived from an EMBL/GenBank/DDBJ whole genome shotgun (WGS) entry which is preliminary data.</text>
</comment>
<comment type="similarity">
    <text evidence="2 7">Belongs to the UDP-glucose/GDP-mannose dehydrogenase family.</text>
</comment>
<accession>A0ABR5FGT7</accession>
<dbReference type="EMBL" id="LDPO01000005">
    <property type="protein sequence ID" value="KLO29680.1"/>
    <property type="molecule type" value="Genomic_DNA"/>
</dbReference>
<evidence type="ECO:0000256" key="4">
    <source>
        <dbReference type="ARBA" id="ARBA00023002"/>
    </source>
</evidence>
<dbReference type="InterPro" id="IPR036291">
    <property type="entry name" value="NAD(P)-bd_dom_sf"/>
</dbReference>
<protein>
    <recommendedName>
        <fullName evidence="3 7">UDP-glucose 6-dehydrogenase</fullName>
        <ecNumber evidence="3 7">1.1.1.22</ecNumber>
    </recommendedName>
</protein>
<dbReference type="PANTHER" id="PTHR43750">
    <property type="entry name" value="UDP-GLUCOSE 6-DEHYDROGENASE TUAD"/>
    <property type="match status" value="1"/>
</dbReference>
<dbReference type="InterPro" id="IPR008927">
    <property type="entry name" value="6-PGluconate_DH-like_C_sf"/>
</dbReference>
<dbReference type="SMART" id="SM00984">
    <property type="entry name" value="UDPG_MGDP_dh_C"/>
    <property type="match status" value="1"/>
</dbReference>
<evidence type="ECO:0000256" key="1">
    <source>
        <dbReference type="ARBA" id="ARBA00004701"/>
    </source>
</evidence>
<dbReference type="SUPFAM" id="SSF48179">
    <property type="entry name" value="6-phosphogluconate dehydrogenase C-terminal domain-like"/>
    <property type="match status" value="1"/>
</dbReference>
<evidence type="ECO:0000256" key="3">
    <source>
        <dbReference type="ARBA" id="ARBA00012954"/>
    </source>
</evidence>
<organism evidence="9 10">
    <name type="scientific">Mycolicibacter heraklionensis</name>
    <dbReference type="NCBI Taxonomy" id="512402"/>
    <lineage>
        <taxon>Bacteria</taxon>
        <taxon>Bacillati</taxon>
        <taxon>Actinomycetota</taxon>
        <taxon>Actinomycetes</taxon>
        <taxon>Mycobacteriales</taxon>
        <taxon>Mycobacteriaceae</taxon>
        <taxon>Mycolicibacter</taxon>
    </lineage>
</organism>
<evidence type="ECO:0000256" key="7">
    <source>
        <dbReference type="PIRNR" id="PIRNR000124"/>
    </source>
</evidence>
<dbReference type="Pfam" id="PF03720">
    <property type="entry name" value="UDPG_MGDP_dh_C"/>
    <property type="match status" value="1"/>
</dbReference>
<dbReference type="InterPro" id="IPR014026">
    <property type="entry name" value="UDP-Glc/GDP-Man_DH_dimer"/>
</dbReference>
<evidence type="ECO:0000256" key="5">
    <source>
        <dbReference type="ARBA" id="ARBA00023027"/>
    </source>
</evidence>
<dbReference type="InterPro" id="IPR017476">
    <property type="entry name" value="UDP-Glc/GDP-Man"/>
</dbReference>
<evidence type="ECO:0000256" key="6">
    <source>
        <dbReference type="ARBA" id="ARBA00047473"/>
    </source>
</evidence>
<proteinExistence type="inferred from homology"/>
<dbReference type="PANTHER" id="PTHR43750:SF3">
    <property type="entry name" value="UDP-GLUCOSE 6-DEHYDROGENASE TUAD"/>
    <property type="match status" value="1"/>
</dbReference>
<dbReference type="PIRSF" id="PIRSF000124">
    <property type="entry name" value="UDPglc_GDPman_dh"/>
    <property type="match status" value="1"/>
</dbReference>
<evidence type="ECO:0000313" key="10">
    <source>
        <dbReference type="Proteomes" id="UP000036464"/>
    </source>
</evidence>
<evidence type="ECO:0000256" key="2">
    <source>
        <dbReference type="ARBA" id="ARBA00006601"/>
    </source>
</evidence>
<dbReference type="Pfam" id="PF00984">
    <property type="entry name" value="UDPG_MGDP_dh"/>
    <property type="match status" value="1"/>
</dbReference>
<sequence>MTVRTVGVVGAGYVGLTSAVCLAAKGINTVCIDTDRHRVAELRGGHTAIDEPGVDDLLRAGLGDGTLRVTDDYRMLADREVVFVCVPTPTGEDGSADLRAVELAVARLAETLSPGSAVAMKSTVPAGTCRRIGETLAARDIHIVANPEFLREGFAVEDFQHPDRVVIGADAQQAATADRVAELYDGQSGGIILRMSLESAELAKYASNSFLAVKLSFVNSLAQLSSRVGADISDIARCMGADPRIGPHFLRPGPGWGGSCLPKDSAALVSTGRAQGVELREIESARRTNTAQVHRIVTMLKRQTSRPLSELKVTVLGVTFKAGTSDIRHSPALQVCAELLRAGAQVTAYDPRLAVIGAARLPTAVADDPYVAAKDADAIVVLTEWPDFAELDWEAVSRCAAAGAVVVDTRNIVDRRAVRGARMACLGNGTPGGY</sequence>
<comment type="catalytic activity">
    <reaction evidence="6 7">
        <text>UDP-alpha-D-glucose + 2 NAD(+) + H2O = UDP-alpha-D-glucuronate + 2 NADH + 3 H(+)</text>
        <dbReference type="Rhea" id="RHEA:23596"/>
        <dbReference type="ChEBI" id="CHEBI:15377"/>
        <dbReference type="ChEBI" id="CHEBI:15378"/>
        <dbReference type="ChEBI" id="CHEBI:57540"/>
        <dbReference type="ChEBI" id="CHEBI:57945"/>
        <dbReference type="ChEBI" id="CHEBI:58052"/>
        <dbReference type="ChEBI" id="CHEBI:58885"/>
        <dbReference type="EC" id="1.1.1.22"/>
    </reaction>
</comment>
<dbReference type="InterPro" id="IPR001732">
    <property type="entry name" value="UDP-Glc/GDP-Man_DH_N"/>
</dbReference>
<keyword evidence="4 7" id="KW-0560">Oxidoreductase</keyword>
<dbReference type="Gene3D" id="3.40.50.720">
    <property type="entry name" value="NAD(P)-binding Rossmann-like Domain"/>
    <property type="match status" value="2"/>
</dbReference>
<dbReference type="RefSeq" id="WP_047318743.1">
    <property type="nucleotide sequence ID" value="NZ_LDPO01000005.1"/>
</dbReference>
<dbReference type="InterPro" id="IPR014027">
    <property type="entry name" value="UDP-Glc/GDP-Man_DH_C"/>
</dbReference>
<dbReference type="Gene3D" id="1.20.5.100">
    <property type="entry name" value="Cytochrome c1, transmembrane anchor, C-terminal"/>
    <property type="match status" value="1"/>
</dbReference>
<name>A0ABR5FGT7_9MYCO</name>
<feature type="domain" description="UDP-glucose/GDP-mannose dehydrogenase C-terminal" evidence="8">
    <location>
        <begin position="314"/>
        <end position="415"/>
    </location>
</feature>
<dbReference type="InterPro" id="IPR028357">
    <property type="entry name" value="UDPglc_DH_bac"/>
</dbReference>
<dbReference type="SUPFAM" id="SSF52413">
    <property type="entry name" value="UDP-glucose/GDP-mannose dehydrogenase C-terminal domain"/>
    <property type="match status" value="1"/>
</dbReference>
<evidence type="ECO:0000259" key="8">
    <source>
        <dbReference type="SMART" id="SM00984"/>
    </source>
</evidence>
<keyword evidence="5 7" id="KW-0520">NAD</keyword>
<dbReference type="Pfam" id="PF03721">
    <property type="entry name" value="UDPG_MGDP_dh_N"/>
    <property type="match status" value="1"/>
</dbReference>
<dbReference type="PIRSF" id="PIRSF500134">
    <property type="entry name" value="UDPglc_DH_bac"/>
    <property type="match status" value="1"/>
</dbReference>